<evidence type="ECO:0000256" key="1">
    <source>
        <dbReference type="SAM" id="MobiDB-lite"/>
    </source>
</evidence>
<gene>
    <name evidence="2" type="ORF">caldi_14080</name>
</gene>
<accession>A0AA35G8D6</accession>
<feature type="region of interest" description="Disordered" evidence="1">
    <location>
        <begin position="47"/>
        <end position="174"/>
    </location>
</feature>
<dbReference type="AlphaFoldDB" id="A0AA35G8D6"/>
<reference evidence="2" key="1">
    <citation type="submission" date="2022-03" db="EMBL/GenBank/DDBJ databases">
        <title>Complete genome sequence of Caldinitratiruptor microaerophilus.</title>
        <authorList>
            <person name="Mukaiyama R."/>
            <person name="Nishiyama T."/>
            <person name="Ueda K."/>
        </authorList>
    </citation>
    <scope>NUCLEOTIDE SEQUENCE</scope>
    <source>
        <strain evidence="2">JCM 16183</strain>
    </source>
</reference>
<protein>
    <submittedName>
        <fullName evidence="2">Uncharacterized protein</fullName>
    </submittedName>
</protein>
<keyword evidence="3" id="KW-1185">Reference proteome</keyword>
<sequence>MPMANWSKLRCFVWASAWMVLVLAKTVWGAPLERSFQSAVLPGQTAGWQGKPGLGPDGPVDSPSVSGKKKSGDASGEEEHEASGSQSAPPEEAPDSASDETTERELKEEENGEPVEFRGSPGEEGRNKSGKEAHQTPTPGPPGQGGGNGDRTAPTVHPGVSGGVQRGIPRSHAAKPKRRIVLLLDDGAGARTINLGDAEPGAVVEFKVSGRVISNVYWRLAYTASDFSSTTGKSFPISHLAYGGTDLDGLTPLTPAGDIYPLRPPTGEAGYAFEHVFVLTFPEDAEPGPYSTEIRYAALPVDQPPLGKDGGKANKGEKNDKETGESKGKGGNSG</sequence>
<feature type="compositionally biased region" description="Basic and acidic residues" evidence="1">
    <location>
        <begin position="309"/>
        <end position="328"/>
    </location>
</feature>
<dbReference type="EMBL" id="AP025628">
    <property type="protein sequence ID" value="BDG60318.1"/>
    <property type="molecule type" value="Genomic_DNA"/>
</dbReference>
<feature type="region of interest" description="Disordered" evidence="1">
    <location>
        <begin position="298"/>
        <end position="334"/>
    </location>
</feature>
<name>A0AA35G8D6_9FIRM</name>
<evidence type="ECO:0000313" key="2">
    <source>
        <dbReference type="EMBL" id="BDG60318.1"/>
    </source>
</evidence>
<feature type="compositionally biased region" description="Basic and acidic residues" evidence="1">
    <location>
        <begin position="121"/>
        <end position="134"/>
    </location>
</feature>
<proteinExistence type="predicted"/>
<dbReference type="Proteomes" id="UP001163687">
    <property type="component" value="Chromosome"/>
</dbReference>
<organism evidence="2 3">
    <name type="scientific">Caldinitratiruptor microaerophilus</name>
    <dbReference type="NCBI Taxonomy" id="671077"/>
    <lineage>
        <taxon>Bacteria</taxon>
        <taxon>Bacillati</taxon>
        <taxon>Bacillota</taxon>
        <taxon>Clostridia</taxon>
        <taxon>Eubacteriales</taxon>
        <taxon>Symbiobacteriaceae</taxon>
        <taxon>Caldinitratiruptor</taxon>
    </lineage>
</organism>
<evidence type="ECO:0000313" key="3">
    <source>
        <dbReference type="Proteomes" id="UP001163687"/>
    </source>
</evidence>
<dbReference type="KEGG" id="cmic:caldi_14080"/>